<dbReference type="PANTHER" id="PTHR47495:SF2">
    <property type="entry name" value="ALDEHYDE DEHYDROGENASE"/>
    <property type="match status" value="1"/>
</dbReference>
<dbReference type="InterPro" id="IPR037165">
    <property type="entry name" value="AldOxase/xan_DH_Mopterin-bd_sf"/>
</dbReference>
<evidence type="ECO:0000313" key="2">
    <source>
        <dbReference type="EMBL" id="GAP64669.1"/>
    </source>
</evidence>
<name>A0A0M8KC03_9CHLR</name>
<evidence type="ECO:0000313" key="3">
    <source>
        <dbReference type="Proteomes" id="UP000037784"/>
    </source>
</evidence>
<dbReference type="SUPFAM" id="SSF56003">
    <property type="entry name" value="Molybdenum cofactor-binding domain"/>
    <property type="match status" value="1"/>
</dbReference>
<comment type="caution">
    <text evidence="2">The sequence shown here is derived from an EMBL/GenBank/DDBJ whole genome shotgun (WGS) entry which is preliminary data.</text>
</comment>
<dbReference type="AlphaFoldDB" id="A0A0M8KC03"/>
<proteinExistence type="predicted"/>
<reference evidence="3" key="2">
    <citation type="submission" date="2015-08" db="EMBL/GenBank/DDBJ databases">
        <title>Draft Genome Sequence of a Heterotrophic Facultative Anaerobic Bacterium Ardenticatena maritima Strain 110S.</title>
        <authorList>
            <person name="Kawaichi S."/>
            <person name="Yoshida T."/>
            <person name="Sako Y."/>
            <person name="Nakamura R."/>
        </authorList>
    </citation>
    <scope>NUCLEOTIDE SEQUENCE [LARGE SCALE GENOMIC DNA]</scope>
    <source>
        <strain evidence="3">110S</strain>
    </source>
</reference>
<accession>A0A0M8KC03</accession>
<keyword evidence="3" id="KW-1185">Reference proteome</keyword>
<organism evidence="2 3">
    <name type="scientific">Ardenticatena maritima</name>
    <dbReference type="NCBI Taxonomy" id="872965"/>
    <lineage>
        <taxon>Bacteria</taxon>
        <taxon>Bacillati</taxon>
        <taxon>Chloroflexota</taxon>
        <taxon>Ardenticatenia</taxon>
        <taxon>Ardenticatenales</taxon>
        <taxon>Ardenticatenaceae</taxon>
        <taxon>Ardenticatena</taxon>
    </lineage>
</organism>
<dbReference type="Pfam" id="PF20256">
    <property type="entry name" value="MoCoBD_2"/>
    <property type="match status" value="1"/>
</dbReference>
<dbReference type="EC" id="1.2.99.2" evidence="2"/>
<dbReference type="InterPro" id="IPR046867">
    <property type="entry name" value="AldOxase/xan_DH_MoCoBD2"/>
</dbReference>
<dbReference type="GO" id="GO:0016491">
    <property type="term" value="F:oxidoreductase activity"/>
    <property type="evidence" value="ECO:0007669"/>
    <property type="project" value="UniProtKB-KW"/>
</dbReference>
<dbReference type="Gene3D" id="3.30.365.10">
    <property type="entry name" value="Aldehyde oxidase/xanthine dehydrogenase, molybdopterin binding domain"/>
    <property type="match status" value="2"/>
</dbReference>
<dbReference type="Proteomes" id="UP000037784">
    <property type="component" value="Unassembled WGS sequence"/>
</dbReference>
<dbReference type="EMBL" id="BBZA01000298">
    <property type="protein sequence ID" value="GAP64669.1"/>
    <property type="molecule type" value="Genomic_DNA"/>
</dbReference>
<reference evidence="2 3" key="1">
    <citation type="journal article" date="2015" name="Genome Announc.">
        <title>Draft Genome Sequence of a Heterotrophic Facultative Anaerobic Thermophilic Bacterium, Ardenticatena maritima Strain 110ST.</title>
        <authorList>
            <person name="Kawaichi S."/>
            <person name="Yoshida T."/>
            <person name="Sako Y."/>
            <person name="Nakamura R."/>
        </authorList>
    </citation>
    <scope>NUCLEOTIDE SEQUENCE [LARGE SCALE GENOMIC DNA]</scope>
    <source>
        <strain evidence="2 3">110S</strain>
    </source>
</reference>
<evidence type="ECO:0000259" key="1">
    <source>
        <dbReference type="Pfam" id="PF20256"/>
    </source>
</evidence>
<dbReference type="InterPro" id="IPR052516">
    <property type="entry name" value="N-heterocyclic_Hydroxylase"/>
</dbReference>
<sequence length="266" mass="27715">MIAAEVFDVPPEKIRIVTGDTLTAPYAGATGGSKITYTVGAAVLQAVEEAKQQVLAIAAEELEADPGDLELRDGAVHVRGVPGRSLSLAEIAGKTMRFGGRYAPVLGHGRTAITEQAPGFCAQLAEVSVDPDTGVVRVHRLVLAQDVGRAINPLLIEGQMMGGAVQGLGWALHEQIAYDENGQVLTASWMDYSVPRAPHVAEAIECILVEVPSEHGPFGARGVGEPPVVATAAAVANAIAHATGVRLSDLPMTPQRVWRALQGGDA</sequence>
<dbReference type="PANTHER" id="PTHR47495">
    <property type="entry name" value="ALDEHYDE DEHYDROGENASE"/>
    <property type="match status" value="1"/>
</dbReference>
<gene>
    <name evidence="2" type="primary">coxL</name>
    <name evidence="2" type="ORF">ARMA_3092</name>
</gene>
<keyword evidence="2" id="KW-0560">Oxidoreductase</keyword>
<protein>
    <submittedName>
        <fullName evidence="2">Carbon-monoxide dehydrogenase large subunit</fullName>
        <ecNumber evidence="2">1.2.99.2</ecNumber>
    </submittedName>
</protein>
<dbReference type="InParanoid" id="A0A0M8KC03"/>
<feature type="domain" description="Aldehyde oxidase/xanthine dehydrogenase second molybdopterin binding" evidence="1">
    <location>
        <begin position="1"/>
        <end position="199"/>
    </location>
</feature>